<organism evidence="1">
    <name type="scientific">Coleopteran rhabdo-related virus OKIAV28</name>
    <dbReference type="NCBI Taxonomy" id="2746288"/>
    <lineage>
        <taxon>Viruses</taxon>
        <taxon>Riboviria</taxon>
        <taxon>Orthornavirae</taxon>
        <taxon>Negarnaviricota</taxon>
        <taxon>Haploviricotina</taxon>
        <taxon>Monjiviricetes</taxon>
        <taxon>Mononegavirales</taxon>
        <taxon>Rhabdoviridae</taxon>
    </lineage>
</organism>
<protein>
    <submittedName>
        <fullName evidence="1">Nucleocapsid protein</fullName>
    </submittedName>
</protein>
<name>A0A7D7JZI5_9RHAB</name>
<reference evidence="1" key="1">
    <citation type="journal article" date="2019" name="PLoS Pathog.">
        <title>Re-assessing the diversity of negative strand RNA viruses in insects.</title>
        <authorList>
            <person name="Kafer S."/>
            <person name="Paraskevopoulou S."/>
            <person name="Zirkel F."/>
            <person name="Wieseke N."/>
            <person name="Donath A."/>
            <person name="Petersen M."/>
            <person name="Jones T.C."/>
            <person name="Liu S."/>
            <person name="Zhou X."/>
            <person name="Middendorf M."/>
            <person name="Junglen S."/>
            <person name="Misof B."/>
            <person name="Drosten C."/>
        </authorList>
    </citation>
    <scope>NUCLEOTIDE SEQUENCE</scope>
    <source>
        <strain evidence="1">OKIAV28</strain>
    </source>
</reference>
<proteinExistence type="predicted"/>
<dbReference type="GO" id="GO:0019013">
    <property type="term" value="C:viral nucleocapsid"/>
    <property type="evidence" value="ECO:0007669"/>
    <property type="project" value="UniProtKB-KW"/>
</dbReference>
<evidence type="ECO:0000313" key="1">
    <source>
        <dbReference type="EMBL" id="QMP82190.1"/>
    </source>
</evidence>
<sequence length="452" mass="49806">MTMKALASSVFTDLKTKVLVSPTSALASTSWKDATFLAEVFEKRNKYERPKFDAAILASQKFLNFYFGEDLDDVNVTQMLLTIMGAMKIGTHYFLSDECFNSGQTLASVGTVEQLPEGQITLANFFPQESVVAVTSPTVSHGAKTEVFSVDGIRRSYDTCWSMLMQKPDADKTKRVQQAMINYLGYLALYSIRFVFKNTDSVSSGLSLKCLSTAKNFWQNIPIVSDIPPPSQIFRATILTSLIRYAPSLNDILSVCIYSYLNPRAEITPAVRSILTASFMLSTCDIGLGVVHWVSKCAAALKISIGELLECAYWSCTKGSIETVVTFLQEYGSEGGDTNIERTWPWSRLMIETANCHLAIQKHEVLCLVCIGVVTRCDDNSEIWNAPTISRLRDSPAAYLAGTLSQKLIKKYFDIDSVTGLSEAANTILSQNVTEETPVTLTRTASSGSLVI</sequence>
<accession>A0A7D7JZI5</accession>
<reference evidence="1" key="2">
    <citation type="submission" date="2020-03" db="EMBL/GenBank/DDBJ databases">
        <authorList>
            <person name="Kafer S."/>
            <person name="Paraskevopoulou S."/>
            <person name="Zirkel F."/>
            <person name="Wieseke N."/>
            <person name="Donath A."/>
            <person name="Petersen M."/>
            <person name="Jones T.C."/>
            <person name="Liu S."/>
            <person name="Zhou X."/>
            <person name="Middendorf M."/>
            <person name="Junglen S."/>
            <person name="Misof B."/>
            <person name="Drosten C."/>
        </authorList>
    </citation>
    <scope>NUCLEOTIDE SEQUENCE</scope>
    <source>
        <strain evidence="1">OKIAV28</strain>
    </source>
</reference>
<keyword evidence="1" id="KW-0543">Viral nucleoprotein</keyword>
<keyword evidence="1" id="KW-0946">Virion</keyword>
<dbReference type="EMBL" id="MT153411">
    <property type="protein sequence ID" value="QMP82190.1"/>
    <property type="molecule type" value="Viral_cRNA"/>
</dbReference>